<feature type="transmembrane region" description="Helical" evidence="2">
    <location>
        <begin position="21"/>
        <end position="45"/>
    </location>
</feature>
<evidence type="ECO:0000256" key="1">
    <source>
        <dbReference type="SAM" id="MobiDB-lite"/>
    </source>
</evidence>
<evidence type="ECO:0000313" key="3">
    <source>
        <dbReference type="EMBL" id="MBO2444005.1"/>
    </source>
</evidence>
<dbReference type="RefSeq" id="WP_208272313.1">
    <property type="nucleotide sequence ID" value="NZ_BAAAGM010000020.1"/>
</dbReference>
<feature type="region of interest" description="Disordered" evidence="1">
    <location>
        <begin position="75"/>
        <end position="111"/>
    </location>
</feature>
<comment type="caution">
    <text evidence="3">The sequence shown here is derived from an EMBL/GenBank/DDBJ whole genome shotgun (WGS) entry which is preliminary data.</text>
</comment>
<sequence>MPTRGWLSRIDEASGTLLVGVAIVAGAAVVLGLLACVVLVFAGVVHALIPYWAYVLAAFGLLVVLPLTVSGIRHSARSSERRSEPPYRGPSVSSYLGTSGLDVPPRRHSGTSIDWHTSTTYSCRRCGHNWTSHGRGQGTCSVEGPPYTTETTVGWEGDIVQTESGTPCGCSRYEGIEPS</sequence>
<organism evidence="3 4">
    <name type="scientific">Actinomadura nitritigenes</name>
    <dbReference type="NCBI Taxonomy" id="134602"/>
    <lineage>
        <taxon>Bacteria</taxon>
        <taxon>Bacillati</taxon>
        <taxon>Actinomycetota</taxon>
        <taxon>Actinomycetes</taxon>
        <taxon>Streptosporangiales</taxon>
        <taxon>Thermomonosporaceae</taxon>
        <taxon>Actinomadura</taxon>
    </lineage>
</organism>
<evidence type="ECO:0000256" key="2">
    <source>
        <dbReference type="SAM" id="Phobius"/>
    </source>
</evidence>
<dbReference type="Proteomes" id="UP000666915">
    <property type="component" value="Unassembled WGS sequence"/>
</dbReference>
<accession>A0ABS3RD34</accession>
<reference evidence="3 4" key="1">
    <citation type="submission" date="2021-03" db="EMBL/GenBank/DDBJ databases">
        <authorList>
            <person name="Kanchanasin P."/>
            <person name="Saeng-In P."/>
            <person name="Phongsopitanun W."/>
            <person name="Yuki M."/>
            <person name="Kudo T."/>
            <person name="Ohkuma M."/>
            <person name="Tanasupawat S."/>
        </authorList>
    </citation>
    <scope>NUCLEOTIDE SEQUENCE [LARGE SCALE GENOMIC DNA]</scope>
    <source>
        <strain evidence="3 4">L46</strain>
    </source>
</reference>
<keyword evidence="2" id="KW-1133">Transmembrane helix</keyword>
<dbReference type="EMBL" id="JAGEOK010000040">
    <property type="protein sequence ID" value="MBO2444005.1"/>
    <property type="molecule type" value="Genomic_DNA"/>
</dbReference>
<protein>
    <recommendedName>
        <fullName evidence="5">Phage holin family protein</fullName>
    </recommendedName>
</protein>
<gene>
    <name evidence="3" type="ORF">J4557_41440</name>
</gene>
<proteinExistence type="predicted"/>
<evidence type="ECO:0000313" key="4">
    <source>
        <dbReference type="Proteomes" id="UP000666915"/>
    </source>
</evidence>
<feature type="transmembrane region" description="Helical" evidence="2">
    <location>
        <begin position="51"/>
        <end position="72"/>
    </location>
</feature>
<evidence type="ECO:0008006" key="5">
    <source>
        <dbReference type="Google" id="ProtNLM"/>
    </source>
</evidence>
<keyword evidence="2" id="KW-0472">Membrane</keyword>
<keyword evidence="2" id="KW-0812">Transmembrane</keyword>
<keyword evidence="4" id="KW-1185">Reference proteome</keyword>
<name>A0ABS3RD34_9ACTN</name>